<evidence type="ECO:0000313" key="4">
    <source>
        <dbReference type="EMBL" id="CAL1145516.1"/>
    </source>
</evidence>
<evidence type="ECO:0000256" key="2">
    <source>
        <dbReference type="ARBA" id="ARBA00023002"/>
    </source>
</evidence>
<evidence type="ECO:0000313" key="3">
    <source>
        <dbReference type="EMBL" id="CAI3992141.1"/>
    </source>
</evidence>
<dbReference type="Proteomes" id="UP001152797">
    <property type="component" value="Unassembled WGS sequence"/>
</dbReference>
<evidence type="ECO:0000313" key="6">
    <source>
        <dbReference type="Proteomes" id="UP001152797"/>
    </source>
</evidence>
<dbReference type="OrthoDB" id="187748at2759"/>
<accession>A0A9P1CL04</accession>
<reference evidence="4" key="2">
    <citation type="submission" date="2024-04" db="EMBL/GenBank/DDBJ databases">
        <authorList>
            <person name="Chen Y."/>
            <person name="Shah S."/>
            <person name="Dougan E. K."/>
            <person name="Thang M."/>
            <person name="Chan C."/>
        </authorList>
    </citation>
    <scope>NUCLEOTIDE SEQUENCE [LARGE SCALE GENOMIC DNA]</scope>
</reference>
<reference evidence="3" key="1">
    <citation type="submission" date="2022-10" db="EMBL/GenBank/DDBJ databases">
        <authorList>
            <person name="Chen Y."/>
            <person name="Dougan E. K."/>
            <person name="Chan C."/>
            <person name="Rhodes N."/>
            <person name="Thang M."/>
        </authorList>
    </citation>
    <scope>NUCLEOTIDE SEQUENCE</scope>
</reference>
<keyword evidence="6" id="KW-1185">Reference proteome</keyword>
<keyword evidence="2" id="KW-0560">Oxidoreductase</keyword>
<comment type="caution">
    <text evidence="3">The sequence shown here is derived from an EMBL/GenBank/DDBJ whole genome shotgun (WGS) entry which is preliminary data.</text>
</comment>
<dbReference type="InterPro" id="IPR002347">
    <property type="entry name" value="SDR_fam"/>
</dbReference>
<name>A0A9P1CL04_9DINO</name>
<evidence type="ECO:0000256" key="1">
    <source>
        <dbReference type="ARBA" id="ARBA00006484"/>
    </source>
</evidence>
<gene>
    <name evidence="3" type="ORF">C1SCF055_LOCUS18992</name>
</gene>
<dbReference type="GO" id="GO:0016491">
    <property type="term" value="F:oxidoreductase activity"/>
    <property type="evidence" value="ECO:0007669"/>
    <property type="project" value="UniProtKB-KW"/>
</dbReference>
<dbReference type="EMBL" id="CAMXCT020001673">
    <property type="protein sequence ID" value="CAL1145516.1"/>
    <property type="molecule type" value="Genomic_DNA"/>
</dbReference>
<dbReference type="PRINTS" id="PR00081">
    <property type="entry name" value="GDHRDH"/>
</dbReference>
<dbReference type="EMBL" id="CAMXCT010001673">
    <property type="protein sequence ID" value="CAI3992141.1"/>
    <property type="molecule type" value="Genomic_DNA"/>
</dbReference>
<sequence>MEKLGPEIFDIATWEGYRCALGYAGEIRFQCITSPVREGCGTKAVPGGCKKMQSCSAPLADPCSHDVSECANVPTGGSCVIRCKFRFSGFSTIASCPMDNTIENRPVDWTPQICLSSACPIPRVMPEGYAIARDGSFTCARGYVRHQMGVVSTSCSHDLNNDCAANDLSFEGCVPSRNCNRCLDPDPLPPGYVWDQSSSTWHCDVGYRGIVAERCDSCTKPVILGGCVPLTPCLPPQVERCMFDVLDCWNLSAGAECQVYVRRPFVGNNTVARCPPSNTDFAQEALWDGSVDNATCPDPIPPDGYVKVNGEWTCNVATHRGTAELRCQALDRCLREPELVGCRRLQQCVAPDLPDPCAVESGCQGTLPGEDCNVTCREPYVGDYVVASCDADNIRPNAKVEVDSFPQCTLRCPDPAVTPEGYAKVNGEWQCAEGFGGIPAISCVRTSSENRSDCRLNITMSGCLPLVSCARPVVDSCSTYIPEECNFTAGSSCWVFCGEHFRMQQKASFPQIDWEEDLNLSIIPEWFSYGEIVPYAIAVCPANNTAPNAIPLWSPAPRCVLDCPYPSYVPPGYRERQRFNRWRCDEGYTGTAILDCTLWENCSVTSWLSGCDELVPCALPAVEDPCVYDFESFNCSSVMGGETCEVKCKLPYTAEGPATATASCPELNIDPQHPLAWQPHMCNYTCSDPDPIPAGYLKSTAAQISIGVPEWICASGYSGEAVASCNIDENCLAIIALSGCLPIVPCVMPDVDTCMYDLSGCTAMLPGQFCFVGCLAPYALIGDSTFASCSATNTVASTACCAVPLRSADADGEDAGAGSGQDGNVERSLWLSALVPTVPTVAHAEMSLSTLTPETLQNAKGKVAIITGATSGVGLEAARVLAANGADVYVTGRTLEKAKTAVADVATTATGQVVPLELNLASLASVRSFAEQWTSSIRRPVDILACNAGLALGQDQTEPQFTEDGFEVTVGTNHLGHFLLVNLMEPSLSPTARVVVTASSVHNPATGDPGKQATLGDLSGLGKDKVGMVDGSTFDAGKAYKDSKLCNVLFTLELARRLKKKGSAITANCFSPGLIPSRTFFRYQNQTFSSVFAFAAENVLKIAETPRFGGETLVFMALDAGLGGTSGRFFSAIPPGKHQFLEDTPSEEARNEDEVVGWCLARLSVTGKRRQNEEIFNNHMLCTCSGTLEAFGSAGRALMRIDFGEEKRTPPVCDCPGPTTLPAGYDRSVSNSLTSYSCLSGYVGEPVVNCSIMGESCFTEAQFGGCIPTIACEIPSLDPCRVDFSACGSEVDCRAAKNPVSKWWDIPSSGDFTWEKC</sequence>
<protein>
    <submittedName>
        <fullName evidence="5">Protochlorophyllide reductase C, chloroplastic (PCR C) (NADPH-protochlorophyllide oxidoreductase C) (PO R C)</fullName>
    </submittedName>
</protein>
<evidence type="ECO:0000313" key="5">
    <source>
        <dbReference type="EMBL" id="CAL4779453.1"/>
    </source>
</evidence>
<proteinExistence type="inferred from homology"/>
<dbReference type="SUPFAM" id="SSF51735">
    <property type="entry name" value="NAD(P)-binding Rossmann-fold domains"/>
    <property type="match status" value="1"/>
</dbReference>
<dbReference type="Pfam" id="PF00106">
    <property type="entry name" value="adh_short"/>
    <property type="match status" value="1"/>
</dbReference>
<dbReference type="Gene3D" id="3.40.50.720">
    <property type="entry name" value="NAD(P)-binding Rossmann-like Domain"/>
    <property type="match status" value="1"/>
</dbReference>
<dbReference type="PANTHER" id="PTHR24320">
    <property type="entry name" value="RETINOL DEHYDROGENASE"/>
    <property type="match status" value="1"/>
</dbReference>
<dbReference type="EMBL" id="CAMXCT030001673">
    <property type="protein sequence ID" value="CAL4779453.1"/>
    <property type="molecule type" value="Genomic_DNA"/>
</dbReference>
<comment type="similarity">
    <text evidence="1">Belongs to the short-chain dehydrogenases/reductases (SDR) family.</text>
</comment>
<dbReference type="InterPro" id="IPR036291">
    <property type="entry name" value="NAD(P)-bd_dom_sf"/>
</dbReference>
<dbReference type="PANTHER" id="PTHR24320:SF152">
    <property type="entry name" value="SHORT-CHAIN DEHYDROGENASE_REDUCTASE FAMILY PROTEIN"/>
    <property type="match status" value="1"/>
</dbReference>
<organism evidence="3">
    <name type="scientific">Cladocopium goreaui</name>
    <dbReference type="NCBI Taxonomy" id="2562237"/>
    <lineage>
        <taxon>Eukaryota</taxon>
        <taxon>Sar</taxon>
        <taxon>Alveolata</taxon>
        <taxon>Dinophyceae</taxon>
        <taxon>Suessiales</taxon>
        <taxon>Symbiodiniaceae</taxon>
        <taxon>Cladocopium</taxon>
    </lineage>
</organism>